<accession>A0ACB8S4Z7</accession>
<organism evidence="1 2">
    <name type="scientific">Auriscalpium vulgare</name>
    <dbReference type="NCBI Taxonomy" id="40419"/>
    <lineage>
        <taxon>Eukaryota</taxon>
        <taxon>Fungi</taxon>
        <taxon>Dikarya</taxon>
        <taxon>Basidiomycota</taxon>
        <taxon>Agaricomycotina</taxon>
        <taxon>Agaricomycetes</taxon>
        <taxon>Russulales</taxon>
        <taxon>Auriscalpiaceae</taxon>
        <taxon>Auriscalpium</taxon>
    </lineage>
</organism>
<sequence length="398" mass="42631">MGLFALLTAGVVALCVGAFFTADSDDDHNSKPSSPPVPTPSSQHTARLPCGCPRSAQGPHPHYTVSLPPQPRAELPQAYRTVAQQPRAAYATPRHAPNTSTPAPRPSPPVPSRRSVAPEEYNARESTRFESTRLVSAPRPPTYGGVSDGTASPAAPPHVRLPASCLRPAAPSLHAQEPLRAVDAPLPRPPSPSLPSPRVSYGTVSPARVPASPPSVPPAPSRAFDPFWQAAGEGLLSAIPPKTLPPPAYVVDDAYHQLPYIACFTQLTPPLSPESDLPDAQEPVVLARRYRVLANGERKKMRMYSARAKAARTKQDRQAARSAGNMHKDAMQKYDNLASKLIYKEKNERRSKQSVDLHGQTATEAKALAAEAILHARERGDPQITFIVGAHTSSAVSI</sequence>
<gene>
    <name evidence="1" type="ORF">FA95DRAFT_355536</name>
</gene>
<keyword evidence="2" id="KW-1185">Reference proteome</keyword>
<reference evidence="1" key="1">
    <citation type="submission" date="2021-02" db="EMBL/GenBank/DDBJ databases">
        <authorList>
            <consortium name="DOE Joint Genome Institute"/>
            <person name="Ahrendt S."/>
            <person name="Looney B.P."/>
            <person name="Miyauchi S."/>
            <person name="Morin E."/>
            <person name="Drula E."/>
            <person name="Courty P.E."/>
            <person name="Chicoki N."/>
            <person name="Fauchery L."/>
            <person name="Kohler A."/>
            <person name="Kuo A."/>
            <person name="Labutti K."/>
            <person name="Pangilinan J."/>
            <person name="Lipzen A."/>
            <person name="Riley R."/>
            <person name="Andreopoulos W."/>
            <person name="He G."/>
            <person name="Johnson J."/>
            <person name="Barry K.W."/>
            <person name="Grigoriev I.V."/>
            <person name="Nagy L."/>
            <person name="Hibbett D."/>
            <person name="Henrissat B."/>
            <person name="Matheny P.B."/>
            <person name="Labbe J."/>
            <person name="Martin F."/>
        </authorList>
    </citation>
    <scope>NUCLEOTIDE SEQUENCE</scope>
    <source>
        <strain evidence="1">FP105234-sp</strain>
    </source>
</reference>
<name>A0ACB8S4Z7_9AGAM</name>
<protein>
    <submittedName>
        <fullName evidence="1">Uncharacterized protein</fullName>
    </submittedName>
</protein>
<evidence type="ECO:0000313" key="2">
    <source>
        <dbReference type="Proteomes" id="UP000814033"/>
    </source>
</evidence>
<proteinExistence type="predicted"/>
<dbReference type="EMBL" id="MU275854">
    <property type="protein sequence ID" value="KAI0051232.1"/>
    <property type="molecule type" value="Genomic_DNA"/>
</dbReference>
<dbReference type="Proteomes" id="UP000814033">
    <property type="component" value="Unassembled WGS sequence"/>
</dbReference>
<reference evidence="1" key="2">
    <citation type="journal article" date="2022" name="New Phytol.">
        <title>Evolutionary transition to the ectomycorrhizal habit in the genomes of a hyperdiverse lineage of mushroom-forming fungi.</title>
        <authorList>
            <person name="Looney B."/>
            <person name="Miyauchi S."/>
            <person name="Morin E."/>
            <person name="Drula E."/>
            <person name="Courty P.E."/>
            <person name="Kohler A."/>
            <person name="Kuo A."/>
            <person name="LaButti K."/>
            <person name="Pangilinan J."/>
            <person name="Lipzen A."/>
            <person name="Riley R."/>
            <person name="Andreopoulos W."/>
            <person name="He G."/>
            <person name="Johnson J."/>
            <person name="Nolan M."/>
            <person name="Tritt A."/>
            <person name="Barry K.W."/>
            <person name="Grigoriev I.V."/>
            <person name="Nagy L.G."/>
            <person name="Hibbett D."/>
            <person name="Henrissat B."/>
            <person name="Matheny P.B."/>
            <person name="Labbe J."/>
            <person name="Martin F.M."/>
        </authorList>
    </citation>
    <scope>NUCLEOTIDE SEQUENCE</scope>
    <source>
        <strain evidence="1">FP105234-sp</strain>
    </source>
</reference>
<comment type="caution">
    <text evidence="1">The sequence shown here is derived from an EMBL/GenBank/DDBJ whole genome shotgun (WGS) entry which is preliminary data.</text>
</comment>
<evidence type="ECO:0000313" key="1">
    <source>
        <dbReference type="EMBL" id="KAI0051232.1"/>
    </source>
</evidence>